<sequence length="169" mass="20710">MESSTYYSHLTKRIYGTIDGYRDVRNLMYHIEVMYEAFRKIRPILKENTKRDFKETFDRLKNHYRDLKYIRDYIKCKRNINIGELTTDFETESNSQIDESSYDSLGSNYDVPEANYLKSAINSMDRFLKRKQNYIVYTSPETRKEFYTLYKLIKKERDYCYNYGKEFFF</sequence>
<organism evidence="1 2">
    <name type="scientific">Strongyloides papillosus</name>
    <name type="common">Intestinal threadworm</name>
    <dbReference type="NCBI Taxonomy" id="174720"/>
    <lineage>
        <taxon>Eukaryota</taxon>
        <taxon>Metazoa</taxon>
        <taxon>Ecdysozoa</taxon>
        <taxon>Nematoda</taxon>
        <taxon>Chromadorea</taxon>
        <taxon>Rhabditida</taxon>
        <taxon>Tylenchina</taxon>
        <taxon>Panagrolaimomorpha</taxon>
        <taxon>Strongyloidoidea</taxon>
        <taxon>Strongyloididae</taxon>
        <taxon>Strongyloides</taxon>
    </lineage>
</organism>
<keyword evidence="1" id="KW-1185">Reference proteome</keyword>
<reference evidence="2" key="1">
    <citation type="submission" date="2017-02" db="UniProtKB">
        <authorList>
            <consortium name="WormBaseParasite"/>
        </authorList>
    </citation>
    <scope>IDENTIFICATION</scope>
</reference>
<dbReference type="Proteomes" id="UP000046392">
    <property type="component" value="Unplaced"/>
</dbReference>
<dbReference type="WBParaSite" id="SPAL_0000635900.1">
    <property type="protein sequence ID" value="SPAL_0000635900.1"/>
    <property type="gene ID" value="SPAL_0000635900"/>
</dbReference>
<evidence type="ECO:0000313" key="2">
    <source>
        <dbReference type="WBParaSite" id="SPAL_0000635900.1"/>
    </source>
</evidence>
<proteinExistence type="predicted"/>
<dbReference type="AlphaFoldDB" id="A0A0N5BK99"/>
<accession>A0A0N5BK99</accession>
<protein>
    <submittedName>
        <fullName evidence="2">PIR Superfamily Protein</fullName>
    </submittedName>
</protein>
<name>A0A0N5BK99_STREA</name>
<evidence type="ECO:0000313" key="1">
    <source>
        <dbReference type="Proteomes" id="UP000046392"/>
    </source>
</evidence>